<proteinExistence type="predicted"/>
<dbReference type="AlphaFoldDB" id="A0A147BIK9"/>
<accession>A0A147BIK9</accession>
<protein>
    <submittedName>
        <fullName evidence="1">Putative secreted proteinconserved plasma membrane protein</fullName>
    </submittedName>
</protein>
<reference evidence="1" key="1">
    <citation type="journal article" date="2018" name="PLoS Negl. Trop. Dis.">
        <title>Sialome diversity of ticks revealed by RNAseq of single tick salivary glands.</title>
        <authorList>
            <person name="Perner J."/>
            <person name="Kropackova S."/>
            <person name="Kopacek P."/>
            <person name="Ribeiro J.M."/>
        </authorList>
    </citation>
    <scope>NUCLEOTIDE SEQUENCE</scope>
    <source>
        <strain evidence="1">Siblings of single egg batch collected in Ceske Budejovice</strain>
        <tissue evidence="1">Salivary glands</tissue>
    </source>
</reference>
<dbReference type="EMBL" id="GEGO01004813">
    <property type="protein sequence ID" value="JAR90591.1"/>
    <property type="molecule type" value="Transcribed_RNA"/>
</dbReference>
<name>A0A147BIK9_IXORI</name>
<feature type="non-terminal residue" evidence="1">
    <location>
        <position position="1"/>
    </location>
</feature>
<organism evidence="1">
    <name type="scientific">Ixodes ricinus</name>
    <name type="common">Common tick</name>
    <name type="synonym">Acarus ricinus</name>
    <dbReference type="NCBI Taxonomy" id="34613"/>
    <lineage>
        <taxon>Eukaryota</taxon>
        <taxon>Metazoa</taxon>
        <taxon>Ecdysozoa</taxon>
        <taxon>Arthropoda</taxon>
        <taxon>Chelicerata</taxon>
        <taxon>Arachnida</taxon>
        <taxon>Acari</taxon>
        <taxon>Parasitiformes</taxon>
        <taxon>Ixodida</taxon>
        <taxon>Ixodoidea</taxon>
        <taxon>Ixodidae</taxon>
        <taxon>Ixodinae</taxon>
        <taxon>Ixodes</taxon>
    </lineage>
</organism>
<evidence type="ECO:0000313" key="1">
    <source>
        <dbReference type="EMBL" id="JAR90591.1"/>
    </source>
</evidence>
<sequence>CDTVDKNVELKLNQLFKRLPEKYVVTHLDKTEIGNGVVFLDNPTINGLNEFDPISKYQVFCIDDEKRIIANIRATFLEVSYPWRFCTGDNGTVSTESGLVGLEVVFVVDRTGEDVKLKVSSVTPLLLERILVHVYGAGSAVGIAFSTIGHLFPAPFRTYWSNVLPEYTKKALMDTLDQLQ</sequence>